<dbReference type="Gene3D" id="3.40.50.2300">
    <property type="match status" value="1"/>
</dbReference>
<dbReference type="InterPro" id="IPR027417">
    <property type="entry name" value="P-loop_NTPase"/>
</dbReference>
<evidence type="ECO:0000256" key="1">
    <source>
        <dbReference type="ARBA" id="ARBA00022741"/>
    </source>
</evidence>
<dbReference type="PANTHER" id="PTHR32071:SF117">
    <property type="entry name" value="PTS-DEPENDENT DIHYDROXYACETONE KINASE OPERON REGULATORY PROTEIN-RELATED"/>
    <property type="match status" value="1"/>
</dbReference>
<evidence type="ECO:0000256" key="3">
    <source>
        <dbReference type="ARBA" id="ARBA00023015"/>
    </source>
</evidence>
<organism evidence="7 8">
    <name type="scientific">Pseudomonas benzenivorans</name>
    <dbReference type="NCBI Taxonomy" id="556533"/>
    <lineage>
        <taxon>Bacteria</taxon>
        <taxon>Pseudomonadati</taxon>
        <taxon>Pseudomonadota</taxon>
        <taxon>Gammaproteobacteria</taxon>
        <taxon>Pseudomonadales</taxon>
        <taxon>Pseudomonadaceae</taxon>
        <taxon>Pseudomonas</taxon>
    </lineage>
</organism>
<gene>
    <name evidence="7" type="ORF">SBP02_07525</name>
</gene>
<keyword evidence="2" id="KW-0067">ATP-binding</keyword>
<dbReference type="CDD" id="cd00009">
    <property type="entry name" value="AAA"/>
    <property type="match status" value="1"/>
</dbReference>
<dbReference type="Pfam" id="PF25601">
    <property type="entry name" value="AAA_lid_14"/>
    <property type="match status" value="1"/>
</dbReference>
<dbReference type="Pfam" id="PF00158">
    <property type="entry name" value="Sigma54_activat"/>
    <property type="match status" value="1"/>
</dbReference>
<dbReference type="Proteomes" id="UP001305928">
    <property type="component" value="Chromosome"/>
</dbReference>
<keyword evidence="4" id="KW-0238">DNA-binding</keyword>
<dbReference type="EMBL" id="CP137892">
    <property type="protein sequence ID" value="WPC06593.1"/>
    <property type="molecule type" value="Genomic_DNA"/>
</dbReference>
<feature type="domain" description="Sigma-54 factor interaction" evidence="6">
    <location>
        <begin position="146"/>
        <end position="374"/>
    </location>
</feature>
<keyword evidence="1" id="KW-0547">Nucleotide-binding</keyword>
<dbReference type="InterPro" id="IPR011006">
    <property type="entry name" value="CheY-like_superfamily"/>
</dbReference>
<sequence length="489" mass="55195">MWRETKILLIDDNSERRRDLAVILNFLGEEHIACGSADWRDAVAPLESSRTVLSVLVGGAQATGGMLELLKDLAAWDEYLPVQLVDEQVAAEWPEDVRRRVLASLEMPPSYNKLLDSLHRAQVYREMYDQARDRGRQRETNLFRSLVGTSRTIQHVRQMMQQVADTEASVLILGESGTGKEVVARNLHYHSKRREAPFVPVNCGAIPAELLESELFGHEKGAFTGAITSRAGRFELANGGTLFLDEIGDMPLPMQVKLLRVLQERTFERVGSNKTQSADVRIIAATHKDLETMIEAGSFREDLYYRLNVFPIEMPPLRERIEDIPLLLNELISRMEHEKRGSIRFNSAAIMSLCRHDWAGNVRELANLVERMAIMHPYGVIGVGELPKKFRHVDDEDEQLAVSLRDEIEERAAIVAGLPGIDTPAMLPPEGLDLKDYLGGLEQGLIQQALDDAGGVVARAAERLRIRRTTLVEKMRKYGMSRREEEEQE</sequence>
<proteinExistence type="predicted"/>
<dbReference type="PROSITE" id="PS00676">
    <property type="entry name" value="SIGMA54_INTERACT_2"/>
    <property type="match status" value="1"/>
</dbReference>
<evidence type="ECO:0000256" key="4">
    <source>
        <dbReference type="ARBA" id="ARBA00023125"/>
    </source>
</evidence>
<dbReference type="RefSeq" id="WP_318645772.1">
    <property type="nucleotide sequence ID" value="NZ_CP137892.1"/>
</dbReference>
<evidence type="ECO:0000259" key="6">
    <source>
        <dbReference type="PROSITE" id="PS50045"/>
    </source>
</evidence>
<dbReference type="PROSITE" id="PS00675">
    <property type="entry name" value="SIGMA54_INTERACT_1"/>
    <property type="match status" value="1"/>
</dbReference>
<reference evidence="7 8" key="1">
    <citation type="submission" date="2023-11" db="EMBL/GenBank/DDBJ databases">
        <title>Complete genome of Pseudomonas benzenivorans BA3361.</title>
        <authorList>
            <person name="Shin S.Y."/>
            <person name="Song J."/>
            <person name="Kang H."/>
        </authorList>
    </citation>
    <scope>NUCLEOTIDE SEQUENCE [LARGE SCALE GENOMIC DNA]</scope>
    <source>
        <strain evidence="7 8">HNIBRBA3361</strain>
    </source>
</reference>
<dbReference type="Gene3D" id="1.10.8.60">
    <property type="match status" value="1"/>
</dbReference>
<keyword evidence="3" id="KW-0805">Transcription regulation</keyword>
<protein>
    <submittedName>
        <fullName evidence="7">Sigma-54 dependent transcriptional regulator</fullName>
    </submittedName>
</protein>
<dbReference type="PROSITE" id="PS50045">
    <property type="entry name" value="SIGMA54_INTERACT_4"/>
    <property type="match status" value="1"/>
</dbReference>
<name>A0ABZ0PZI5_9PSED</name>
<dbReference type="InterPro" id="IPR058031">
    <property type="entry name" value="AAA_lid_NorR"/>
</dbReference>
<dbReference type="InterPro" id="IPR002197">
    <property type="entry name" value="HTH_Fis"/>
</dbReference>
<dbReference type="InterPro" id="IPR003593">
    <property type="entry name" value="AAA+_ATPase"/>
</dbReference>
<dbReference type="PRINTS" id="PR01590">
    <property type="entry name" value="HTHFIS"/>
</dbReference>
<dbReference type="Pfam" id="PF02954">
    <property type="entry name" value="HTH_8"/>
    <property type="match status" value="1"/>
</dbReference>
<evidence type="ECO:0000256" key="2">
    <source>
        <dbReference type="ARBA" id="ARBA00022840"/>
    </source>
</evidence>
<dbReference type="Gene3D" id="1.10.10.60">
    <property type="entry name" value="Homeodomain-like"/>
    <property type="match status" value="1"/>
</dbReference>
<dbReference type="Pfam" id="PF06490">
    <property type="entry name" value="FleQ"/>
    <property type="match status" value="1"/>
</dbReference>
<dbReference type="SMART" id="SM00382">
    <property type="entry name" value="AAA"/>
    <property type="match status" value="1"/>
</dbReference>
<evidence type="ECO:0000256" key="5">
    <source>
        <dbReference type="ARBA" id="ARBA00023163"/>
    </source>
</evidence>
<evidence type="ECO:0000313" key="7">
    <source>
        <dbReference type="EMBL" id="WPC06593.1"/>
    </source>
</evidence>
<evidence type="ECO:0000313" key="8">
    <source>
        <dbReference type="Proteomes" id="UP001305928"/>
    </source>
</evidence>
<dbReference type="InterPro" id="IPR025943">
    <property type="entry name" value="Sigma_54_int_dom_ATP-bd_2"/>
</dbReference>
<keyword evidence="8" id="KW-1185">Reference proteome</keyword>
<dbReference type="InterPro" id="IPR009057">
    <property type="entry name" value="Homeodomain-like_sf"/>
</dbReference>
<dbReference type="InterPro" id="IPR002078">
    <property type="entry name" value="Sigma_54_int"/>
</dbReference>
<dbReference type="SUPFAM" id="SSF52172">
    <property type="entry name" value="CheY-like"/>
    <property type="match status" value="1"/>
</dbReference>
<accession>A0ABZ0PZI5</accession>
<dbReference type="InterPro" id="IPR025662">
    <property type="entry name" value="Sigma_54_int_dom_ATP-bd_1"/>
</dbReference>
<dbReference type="PANTHER" id="PTHR32071">
    <property type="entry name" value="TRANSCRIPTIONAL REGULATORY PROTEIN"/>
    <property type="match status" value="1"/>
</dbReference>
<dbReference type="InterPro" id="IPR010518">
    <property type="entry name" value="FleQ"/>
</dbReference>
<dbReference type="Gene3D" id="3.40.50.300">
    <property type="entry name" value="P-loop containing nucleotide triphosphate hydrolases"/>
    <property type="match status" value="1"/>
</dbReference>
<dbReference type="SUPFAM" id="SSF46689">
    <property type="entry name" value="Homeodomain-like"/>
    <property type="match status" value="1"/>
</dbReference>
<keyword evidence="5" id="KW-0804">Transcription</keyword>
<dbReference type="SUPFAM" id="SSF52540">
    <property type="entry name" value="P-loop containing nucleoside triphosphate hydrolases"/>
    <property type="match status" value="1"/>
</dbReference>